<feature type="binding site" evidence="8">
    <location>
        <position position="97"/>
    </location>
    <ligand>
        <name>Mn(2+)</name>
        <dbReference type="ChEBI" id="CHEBI:29035"/>
        <label>2</label>
    </ligand>
</feature>
<keyword evidence="3 8" id="KW-0479">Metal-binding</keyword>
<accession>A0A016S2T9</accession>
<feature type="binding site" description="in other chain" evidence="7">
    <location>
        <position position="389"/>
    </location>
    <ligand>
        <name>substrate</name>
        <note>ligand shared between homodimeric partners</note>
    </ligand>
</feature>
<reference evidence="12" key="1">
    <citation type="journal article" date="2015" name="Nat. Genet.">
        <title>The genome and transcriptome of the zoonotic hookworm Ancylostoma ceylanicum identify infection-specific gene families.</title>
        <authorList>
            <person name="Schwarz E.M."/>
            <person name="Hu Y."/>
            <person name="Antoshechkin I."/>
            <person name="Miller M.M."/>
            <person name="Sternberg P.W."/>
            <person name="Aroian R.V."/>
        </authorList>
    </citation>
    <scope>NUCLEOTIDE SEQUENCE</scope>
    <source>
        <strain evidence="12">HY135</strain>
    </source>
</reference>
<comment type="caution">
    <text evidence="11">The sequence shown here is derived from an EMBL/GenBank/DDBJ whole genome shotgun (WGS) entry which is preliminary data.</text>
</comment>
<feature type="site" description="Important for catalytic activity" evidence="9">
    <location>
        <position position="274"/>
    </location>
</feature>
<gene>
    <name evidence="11" type="primary">Acey_s0306.g1975</name>
    <name evidence="11" type="ORF">Y032_0306g1975</name>
</gene>
<feature type="binding site" description="in other chain" evidence="7">
    <location>
        <position position="463"/>
    </location>
    <ligand>
        <name>substrate</name>
        <note>ligand shared between homodimeric partners</note>
    </ligand>
</feature>
<dbReference type="PANTHER" id="PTHR43270">
    <property type="entry name" value="BETA-ALA-HIS DIPEPTIDASE"/>
    <property type="match status" value="1"/>
</dbReference>
<organism evidence="11 12">
    <name type="scientific">Ancylostoma ceylanicum</name>
    <dbReference type="NCBI Taxonomy" id="53326"/>
    <lineage>
        <taxon>Eukaryota</taxon>
        <taxon>Metazoa</taxon>
        <taxon>Ecdysozoa</taxon>
        <taxon>Nematoda</taxon>
        <taxon>Chromadorea</taxon>
        <taxon>Rhabditida</taxon>
        <taxon>Rhabditina</taxon>
        <taxon>Rhabditomorpha</taxon>
        <taxon>Strongyloidea</taxon>
        <taxon>Ancylostomatidae</taxon>
        <taxon>Ancylostomatinae</taxon>
        <taxon>Ancylostoma</taxon>
    </lineage>
</organism>
<dbReference type="GO" id="GO:0070573">
    <property type="term" value="F:metallodipeptidase activity"/>
    <property type="evidence" value="ECO:0007669"/>
    <property type="project" value="InterPro"/>
</dbReference>
<feature type="binding site" evidence="8">
    <location>
        <position position="178"/>
    </location>
    <ligand>
        <name>Mn(2+)</name>
        <dbReference type="ChEBI" id="CHEBI:29035"/>
        <label>1</label>
    </ligand>
</feature>
<dbReference type="Proteomes" id="UP000024635">
    <property type="component" value="Unassembled WGS sequence"/>
</dbReference>
<feature type="binding site" evidence="8">
    <location>
        <position position="213"/>
    </location>
    <ligand>
        <name>Mn(2+)</name>
        <dbReference type="ChEBI" id="CHEBI:29035"/>
        <label>1</label>
    </ligand>
</feature>
<dbReference type="AlphaFoldDB" id="A0A016S2T9"/>
<comment type="similarity">
    <text evidence="1">Belongs to the peptidase M20A family.</text>
</comment>
<keyword evidence="4" id="KW-0378">Hydrolase</keyword>
<feature type="binding site" description="in other chain" evidence="7">
    <location>
        <position position="491"/>
    </location>
    <ligand>
        <name>substrate</name>
        <note>ligand shared between homodimeric partners</note>
    </ligand>
</feature>
<sequence length="519" mass="57849">MTLEQVFKDIDASYEKYKSILAEAVAIESVSGDPTRRPQTIKMVNWVKERLEKLGVRCTLQDLGKHTVDGKELPLPPVLFGQLGDSKSKKTVLVYGHLDVQPAAKVDGWETEPFVLTERGGLLHRSDWSAPYIVILQLLILNITIRARCDDLFEVISYPGCIIEITRDGKLFGRGSTDDKGPVLCWLHAIEMLQKHKIDIPVNIKFCFEAMEESGSLGLAELLEKNKNAFLAGVDFVCISDSYWLGTTKPCLTHGLRGLATFKIEVTGIQQDLHSGVYGGVVHEPLQDLIWIMAQLTSVENRILIPGIYDDVAPMSKEEHQLYEKIDFNVAEFRDSVGAKKLPTEDKKTLLIRRWREPCLSLHGIEGAFSGAGEKTVIPSKVIGKFSIRLVPNMKPEKVNKIVIDYLNELWKKRGSPNTFNPRLGHDALPWVADTNEANFKAGARAVKQVHGVEPDLIREGCSIPITLTFQDLTGKSVLLLPLGAADDMAHSQNEKFNKSNYVQGVKILLSYLLELGKA</sequence>
<feature type="binding site" evidence="7">
    <location>
        <position position="376"/>
    </location>
    <ligand>
        <name>substrate</name>
        <note>ligand shared between homodimeric partners</note>
    </ligand>
</feature>
<evidence type="ECO:0000256" key="1">
    <source>
        <dbReference type="ARBA" id="ARBA00006247"/>
    </source>
</evidence>
<evidence type="ECO:0000313" key="11">
    <source>
        <dbReference type="EMBL" id="EYB84958.1"/>
    </source>
</evidence>
<evidence type="ECO:0000256" key="5">
    <source>
        <dbReference type="ARBA" id="ARBA00023049"/>
    </source>
</evidence>
<protein>
    <recommendedName>
        <fullName evidence="10">Peptidase M20 dimerisation domain-containing protein</fullName>
    </recommendedName>
</protein>
<feature type="active site" evidence="6">
    <location>
        <position position="99"/>
    </location>
</feature>
<evidence type="ECO:0000256" key="6">
    <source>
        <dbReference type="PIRSR" id="PIRSR037242-1"/>
    </source>
</evidence>
<keyword evidence="8" id="KW-0464">Manganese</keyword>
<evidence type="ECO:0000256" key="8">
    <source>
        <dbReference type="PIRSR" id="PIRSR037242-3"/>
    </source>
</evidence>
<name>A0A016S2T9_9BILA</name>
<evidence type="ECO:0000313" key="12">
    <source>
        <dbReference type="Proteomes" id="UP000024635"/>
    </source>
</evidence>
<feature type="binding site" description="in other chain" evidence="7">
    <location>
        <position position="241"/>
    </location>
    <ligand>
        <name>substrate</name>
        <note>ligand shared between homodimeric partners</note>
    </ligand>
</feature>
<feature type="active site" description="Proton acceptor" evidence="6">
    <location>
        <position position="212"/>
    </location>
</feature>
<dbReference type="Gene3D" id="3.30.70.360">
    <property type="match status" value="1"/>
</dbReference>
<feature type="binding site" evidence="8">
    <location>
        <position position="491"/>
    </location>
    <ligand>
        <name>Mn(2+)</name>
        <dbReference type="ChEBI" id="CHEBI:29035"/>
        <label>1</label>
    </ligand>
</feature>
<dbReference type="PROSITE" id="PS00759">
    <property type="entry name" value="ARGE_DAPE_CPG2_2"/>
    <property type="match status" value="1"/>
</dbReference>
<dbReference type="PANTHER" id="PTHR43270:SF4">
    <property type="entry name" value="CARNOSINE DIPEPTIDASE 2, ISOFORM A"/>
    <property type="match status" value="1"/>
</dbReference>
<dbReference type="InterPro" id="IPR001261">
    <property type="entry name" value="ArgE/DapE_CS"/>
</dbReference>
<evidence type="ECO:0000256" key="3">
    <source>
        <dbReference type="ARBA" id="ARBA00022723"/>
    </source>
</evidence>
<dbReference type="Pfam" id="PF01546">
    <property type="entry name" value="Peptidase_M20"/>
    <property type="match status" value="1"/>
</dbReference>
<dbReference type="InterPro" id="IPR051458">
    <property type="entry name" value="Cyt/Met_Dipeptidase"/>
</dbReference>
<dbReference type="OrthoDB" id="7832001at2759"/>
<feature type="binding site" evidence="7">
    <location>
        <position position="274"/>
    </location>
    <ligand>
        <name>substrate</name>
        <note>ligand shared between homodimeric partners</note>
    </ligand>
</feature>
<dbReference type="GO" id="GO:0046872">
    <property type="term" value="F:metal ion binding"/>
    <property type="evidence" value="ECO:0007669"/>
    <property type="project" value="UniProtKB-KW"/>
</dbReference>
<dbReference type="Pfam" id="PF07687">
    <property type="entry name" value="M20_dimer"/>
    <property type="match status" value="1"/>
</dbReference>
<dbReference type="InterPro" id="IPR002933">
    <property type="entry name" value="Peptidase_M20"/>
</dbReference>
<dbReference type="PIRSF" id="PIRSF037242">
    <property type="entry name" value="CNDP_dipeptidase"/>
    <property type="match status" value="1"/>
</dbReference>
<dbReference type="GO" id="GO:0006508">
    <property type="term" value="P:proteolysis"/>
    <property type="evidence" value="ECO:0007669"/>
    <property type="project" value="UniProtKB-KW"/>
</dbReference>
<evidence type="ECO:0000259" key="10">
    <source>
        <dbReference type="Pfam" id="PF07687"/>
    </source>
</evidence>
<feature type="binding site" evidence="8">
    <location>
        <position position="241"/>
    </location>
    <ligand>
        <name>Mn(2+)</name>
        <dbReference type="ChEBI" id="CHEBI:29035"/>
        <label>2</label>
    </ligand>
</feature>
<keyword evidence="12" id="KW-1185">Reference proteome</keyword>
<proteinExistence type="inferred from homology"/>
<evidence type="ECO:0000256" key="2">
    <source>
        <dbReference type="ARBA" id="ARBA00022670"/>
    </source>
</evidence>
<dbReference type="CDD" id="cd05676">
    <property type="entry name" value="M20_dipept_like_CNDP"/>
    <property type="match status" value="1"/>
</dbReference>
<evidence type="ECO:0000256" key="7">
    <source>
        <dbReference type="PIRSR" id="PIRSR037242-2"/>
    </source>
</evidence>
<dbReference type="EMBL" id="JARK01001642">
    <property type="protein sequence ID" value="EYB84958.1"/>
    <property type="molecule type" value="Genomic_DNA"/>
</dbReference>
<feature type="domain" description="Peptidase M20 dimerisation" evidence="10">
    <location>
        <begin position="255"/>
        <end position="412"/>
    </location>
</feature>
<dbReference type="SUPFAM" id="SSF53187">
    <property type="entry name" value="Zn-dependent exopeptidases"/>
    <property type="match status" value="1"/>
</dbReference>
<keyword evidence="5" id="KW-0482">Metalloprotease</keyword>
<dbReference type="Gene3D" id="3.40.630.10">
    <property type="entry name" value="Zn peptidases"/>
    <property type="match status" value="3"/>
</dbReference>
<keyword evidence="2" id="KW-0645">Protease</keyword>
<dbReference type="InterPro" id="IPR011650">
    <property type="entry name" value="Peptidase_M20_dimer"/>
</dbReference>
<dbReference type="InterPro" id="IPR017153">
    <property type="entry name" value="CNDP/DUG1"/>
</dbReference>
<evidence type="ECO:0000256" key="4">
    <source>
        <dbReference type="ARBA" id="ARBA00022801"/>
    </source>
</evidence>
<evidence type="ECO:0000256" key="9">
    <source>
        <dbReference type="PIRSR" id="PIRSR037242-4"/>
    </source>
</evidence>
<comment type="cofactor">
    <cofactor evidence="8">
        <name>Mn(2+)</name>
        <dbReference type="ChEBI" id="CHEBI:29035"/>
    </cofactor>
    <text evidence="8">Binds 2 manganese ions per subunit.</text>
</comment>
<feature type="binding site" evidence="8">
    <location>
        <position position="178"/>
    </location>
    <ligand>
        <name>Mn(2+)</name>
        <dbReference type="ChEBI" id="CHEBI:29035"/>
        <label>2</label>
    </ligand>
</feature>
<dbReference type="MEROPS" id="M20.005"/>
<dbReference type="STRING" id="53326.A0A016S2T9"/>